<dbReference type="Pfam" id="PF08816">
    <property type="entry name" value="Ivy"/>
    <property type="match status" value="1"/>
</dbReference>
<reference evidence="2" key="2">
    <citation type="submission" date="2023-01" db="EMBL/GenBank/DDBJ databases">
        <authorList>
            <person name="Sun Q."/>
            <person name="Evtushenko L."/>
        </authorList>
    </citation>
    <scope>NUCLEOTIDE SEQUENCE</scope>
    <source>
        <strain evidence="2">VKM B-2789</strain>
    </source>
</reference>
<feature type="signal peptide" evidence="1">
    <location>
        <begin position="1"/>
        <end position="24"/>
    </location>
</feature>
<reference evidence="2" key="1">
    <citation type="journal article" date="2014" name="Int. J. Syst. Evol. Microbiol.">
        <title>Complete genome sequence of Corynebacterium casei LMG S-19264T (=DSM 44701T), isolated from a smear-ripened cheese.</title>
        <authorList>
            <consortium name="US DOE Joint Genome Institute (JGI-PGF)"/>
            <person name="Walter F."/>
            <person name="Albersmeier A."/>
            <person name="Kalinowski J."/>
            <person name="Ruckert C."/>
        </authorList>
    </citation>
    <scope>NUCLEOTIDE SEQUENCE</scope>
    <source>
        <strain evidence="2">VKM B-2789</strain>
    </source>
</reference>
<proteinExistence type="predicted"/>
<protein>
    <recommendedName>
        <fullName evidence="4">Inhibitor of lysozyme (Ivy)</fullName>
    </recommendedName>
</protein>
<sequence length="137" mass="14758">MQAAARLALVLAVGGTLHASPTQAQGTMPARPHLYELISREPYRSTWNRLIAPVLKNDRWLKGARGVWVPLQPVALNGVRVNIYVLCKPTGCVYGKISAIFAADGHRAYGAFRNATGTQILGSPPLAEHKALLAALH</sequence>
<accession>A0A9W6N919</accession>
<evidence type="ECO:0000313" key="3">
    <source>
        <dbReference type="Proteomes" id="UP001143330"/>
    </source>
</evidence>
<dbReference type="SUPFAM" id="SSF89872">
    <property type="entry name" value="Inhibitor of vertebrate lysozyme, Ivy"/>
    <property type="match status" value="1"/>
</dbReference>
<evidence type="ECO:0000313" key="2">
    <source>
        <dbReference type="EMBL" id="GLK82002.1"/>
    </source>
</evidence>
<dbReference type="Gene3D" id="3.40.1420.10">
    <property type="entry name" value="Inhibitor of vertebrate lysozyme"/>
    <property type="match status" value="1"/>
</dbReference>
<dbReference type="InterPro" id="IPR036501">
    <property type="entry name" value="Inhibitor_vert_lysozyme_sf"/>
</dbReference>
<evidence type="ECO:0008006" key="4">
    <source>
        <dbReference type="Google" id="ProtNLM"/>
    </source>
</evidence>
<dbReference type="AlphaFoldDB" id="A0A9W6N919"/>
<dbReference type="Proteomes" id="UP001143330">
    <property type="component" value="Unassembled WGS sequence"/>
</dbReference>
<evidence type="ECO:0000256" key="1">
    <source>
        <dbReference type="SAM" id="SignalP"/>
    </source>
</evidence>
<organism evidence="2 3">
    <name type="scientific">Ancylobacter defluvii</name>
    <dbReference type="NCBI Taxonomy" id="1282440"/>
    <lineage>
        <taxon>Bacteria</taxon>
        <taxon>Pseudomonadati</taxon>
        <taxon>Pseudomonadota</taxon>
        <taxon>Alphaproteobacteria</taxon>
        <taxon>Hyphomicrobiales</taxon>
        <taxon>Xanthobacteraceae</taxon>
        <taxon>Ancylobacter</taxon>
    </lineage>
</organism>
<keyword evidence="3" id="KW-1185">Reference proteome</keyword>
<feature type="chain" id="PRO_5040757974" description="Inhibitor of lysozyme (Ivy)" evidence="1">
    <location>
        <begin position="25"/>
        <end position="137"/>
    </location>
</feature>
<name>A0A9W6N919_9HYPH</name>
<comment type="caution">
    <text evidence="2">The sequence shown here is derived from an EMBL/GenBank/DDBJ whole genome shotgun (WGS) entry which is preliminary data.</text>
</comment>
<gene>
    <name evidence="2" type="ORF">GCM10017653_00710</name>
</gene>
<dbReference type="EMBL" id="BSFM01000001">
    <property type="protein sequence ID" value="GLK82002.1"/>
    <property type="molecule type" value="Genomic_DNA"/>
</dbReference>
<dbReference type="RefSeq" id="WP_213362143.1">
    <property type="nucleotide sequence ID" value="NZ_BSFM01000001.1"/>
</dbReference>
<keyword evidence="1" id="KW-0732">Signal</keyword>